<accession>A0A1N7PR77</accession>
<sequence length="86" mass="9475">MTRSAEAIANLLAYLTGLGHVWSFKWQSEGGYHPVSQCNIRWKRGKISSYPQGTSLARVASLPGLAMGGLGFIWNDFGSEERRNGM</sequence>
<dbReference type="EMBL" id="FTOD01000014">
    <property type="protein sequence ID" value="SIT13098.1"/>
    <property type="molecule type" value="Genomic_DNA"/>
</dbReference>
<protein>
    <submittedName>
        <fullName evidence="1">Uncharacterized protein</fullName>
    </submittedName>
</protein>
<reference evidence="2" key="1">
    <citation type="submission" date="2017-01" db="EMBL/GenBank/DDBJ databases">
        <authorList>
            <person name="Varghese N."/>
            <person name="Submissions S."/>
        </authorList>
    </citation>
    <scope>NUCLEOTIDE SEQUENCE [LARGE SCALE GENOMIC DNA]</scope>
    <source>
        <strain evidence="2">DSM 45196</strain>
    </source>
</reference>
<proteinExistence type="predicted"/>
<name>A0A1N7PR77_9BACL</name>
<dbReference type="Proteomes" id="UP000186795">
    <property type="component" value="Unassembled WGS sequence"/>
</dbReference>
<dbReference type="AlphaFoldDB" id="A0A1N7PR77"/>
<evidence type="ECO:0000313" key="2">
    <source>
        <dbReference type="Proteomes" id="UP000186795"/>
    </source>
</evidence>
<gene>
    <name evidence="1" type="ORF">SAMN05421790_11425</name>
</gene>
<evidence type="ECO:0000313" key="1">
    <source>
        <dbReference type="EMBL" id="SIT13098.1"/>
    </source>
</evidence>
<organism evidence="1 2">
    <name type="scientific">Kroppenstedtia eburnea</name>
    <dbReference type="NCBI Taxonomy" id="714067"/>
    <lineage>
        <taxon>Bacteria</taxon>
        <taxon>Bacillati</taxon>
        <taxon>Bacillota</taxon>
        <taxon>Bacilli</taxon>
        <taxon>Bacillales</taxon>
        <taxon>Thermoactinomycetaceae</taxon>
        <taxon>Kroppenstedtia</taxon>
    </lineage>
</organism>
<keyword evidence="2" id="KW-1185">Reference proteome</keyword>